<feature type="compositionally biased region" description="Polar residues" evidence="1">
    <location>
        <begin position="28"/>
        <end position="42"/>
    </location>
</feature>
<evidence type="ECO:0000313" key="2">
    <source>
        <dbReference type="EMBL" id="SFI08272.1"/>
    </source>
</evidence>
<evidence type="ECO:0008006" key="4">
    <source>
        <dbReference type="Google" id="ProtNLM"/>
    </source>
</evidence>
<proteinExistence type="predicted"/>
<dbReference type="STRING" id="1005945.SAMN05216561_104299"/>
<feature type="region of interest" description="Disordered" evidence="1">
    <location>
        <begin position="15"/>
        <end position="48"/>
    </location>
</feature>
<gene>
    <name evidence="2" type="ORF">SAMN05216561_104299</name>
</gene>
<accession>A0A1I3FAS1</accession>
<dbReference type="OrthoDB" id="3783044at2"/>
<evidence type="ECO:0000256" key="1">
    <source>
        <dbReference type="SAM" id="MobiDB-lite"/>
    </source>
</evidence>
<organism evidence="2 3">
    <name type="scientific">Nocardioides psychrotolerans</name>
    <dbReference type="NCBI Taxonomy" id="1005945"/>
    <lineage>
        <taxon>Bacteria</taxon>
        <taxon>Bacillati</taxon>
        <taxon>Actinomycetota</taxon>
        <taxon>Actinomycetes</taxon>
        <taxon>Propionibacteriales</taxon>
        <taxon>Nocardioidaceae</taxon>
        <taxon>Nocardioides</taxon>
    </lineage>
</organism>
<dbReference type="Proteomes" id="UP000198649">
    <property type="component" value="Unassembled WGS sequence"/>
</dbReference>
<feature type="region of interest" description="Disordered" evidence="1">
    <location>
        <begin position="198"/>
        <end position="241"/>
    </location>
</feature>
<keyword evidence="3" id="KW-1185">Reference proteome</keyword>
<sequence>MSVLALSTLALAGCSEDAESEPDAAPSPSETSATPGSASATETPYLPVPDGVELTAQGSELRIGDEAVVAYEPRQELLGVLGITVDRIDKTTFATSFAGWKLDAATKAMTPYFVQATVTNNGETDLGGRPVPLYIVDSADTLVESSTFKGTFEPCPSKPFPKVFGAGKTMSTCLVYLAPEGTTLEAVSFRPTQEFNPITWTGRITAPQKDKPQKGKPGEGDKGGGESKTGERSTKSGANGG</sequence>
<protein>
    <recommendedName>
        <fullName evidence="4">DUF4352 domain-containing protein</fullName>
    </recommendedName>
</protein>
<dbReference type="AlphaFoldDB" id="A0A1I3FAS1"/>
<dbReference type="EMBL" id="FOQG01000004">
    <property type="protein sequence ID" value="SFI08272.1"/>
    <property type="molecule type" value="Genomic_DNA"/>
</dbReference>
<name>A0A1I3FAS1_9ACTN</name>
<dbReference type="RefSeq" id="WP_143099686.1">
    <property type="nucleotide sequence ID" value="NZ_BKAF01000009.1"/>
</dbReference>
<evidence type="ECO:0000313" key="3">
    <source>
        <dbReference type="Proteomes" id="UP000198649"/>
    </source>
</evidence>
<feature type="compositionally biased region" description="Basic and acidic residues" evidence="1">
    <location>
        <begin position="208"/>
        <end position="234"/>
    </location>
</feature>
<reference evidence="2 3" key="1">
    <citation type="submission" date="2016-10" db="EMBL/GenBank/DDBJ databases">
        <authorList>
            <person name="de Groot N.N."/>
        </authorList>
    </citation>
    <scope>NUCLEOTIDE SEQUENCE [LARGE SCALE GENOMIC DNA]</scope>
    <source>
        <strain evidence="2 3">CGMCC 1.11156</strain>
    </source>
</reference>